<dbReference type="Proteomes" id="UP000007058">
    <property type="component" value="Chromosome"/>
</dbReference>
<dbReference type="KEGG" id="mag:amb0449"/>
<evidence type="ECO:0008006" key="3">
    <source>
        <dbReference type="Google" id="ProtNLM"/>
    </source>
</evidence>
<dbReference type="STRING" id="342108.amb0449"/>
<dbReference type="GO" id="GO:0003677">
    <property type="term" value="F:DNA binding"/>
    <property type="evidence" value="ECO:0007669"/>
    <property type="project" value="InterPro"/>
</dbReference>
<dbReference type="OrthoDB" id="6064795at2"/>
<gene>
    <name evidence="1" type="ordered locus">amb0449</name>
</gene>
<dbReference type="Gene3D" id="1.10.260.40">
    <property type="entry name" value="lambda repressor-like DNA-binding domains"/>
    <property type="match status" value="1"/>
</dbReference>
<dbReference type="InterPro" id="IPR010982">
    <property type="entry name" value="Lambda_DNA-bd_dom_sf"/>
</dbReference>
<dbReference type="HOGENOM" id="CLU_147807_0_0_5"/>
<sequence length="133" mass="14042">MTVDVKTTAPATALGRARLAWGDDMPAWIEALARACDEASQKKVAARVGYSPATLSYVLNARYTGDLGAVEQAVKGALMAETVNCPVVGELACDACLVHQRAPWAPHNPQRIAFYRACRAGCPNSRIGGGNAQ</sequence>
<keyword evidence="2" id="KW-1185">Reference proteome</keyword>
<dbReference type="EMBL" id="AP007255">
    <property type="protein sequence ID" value="BAE49253.1"/>
    <property type="molecule type" value="Genomic_DNA"/>
</dbReference>
<dbReference type="RefSeq" id="WP_011382893.1">
    <property type="nucleotide sequence ID" value="NC_007626.1"/>
</dbReference>
<dbReference type="AlphaFoldDB" id="Q2WA72"/>
<accession>Q2WA72</accession>
<proteinExistence type="predicted"/>
<name>Q2WA72_PARM1</name>
<protein>
    <recommendedName>
        <fullName evidence="3">Transcriptional regulator</fullName>
    </recommendedName>
</protein>
<evidence type="ECO:0000313" key="1">
    <source>
        <dbReference type="EMBL" id="BAE49253.1"/>
    </source>
</evidence>
<organism evidence="1 2">
    <name type="scientific">Paramagnetospirillum magneticum (strain ATCC 700264 / AMB-1)</name>
    <name type="common">Magnetospirillum magneticum</name>
    <dbReference type="NCBI Taxonomy" id="342108"/>
    <lineage>
        <taxon>Bacteria</taxon>
        <taxon>Pseudomonadati</taxon>
        <taxon>Pseudomonadota</taxon>
        <taxon>Alphaproteobacteria</taxon>
        <taxon>Rhodospirillales</taxon>
        <taxon>Magnetospirillaceae</taxon>
        <taxon>Paramagnetospirillum</taxon>
    </lineage>
</organism>
<evidence type="ECO:0000313" key="2">
    <source>
        <dbReference type="Proteomes" id="UP000007058"/>
    </source>
</evidence>
<reference evidence="1 2" key="1">
    <citation type="journal article" date="2005" name="DNA Res.">
        <title>Complete genome sequence of the facultative anaerobic magnetotactic bacterium Magnetospirillum sp. strain AMB-1.</title>
        <authorList>
            <person name="Matsunaga T."/>
            <person name="Okamura Y."/>
            <person name="Fukuda Y."/>
            <person name="Wahyudi A.T."/>
            <person name="Murase Y."/>
            <person name="Takeyama H."/>
        </authorList>
    </citation>
    <scope>NUCLEOTIDE SEQUENCE [LARGE SCALE GENOMIC DNA]</scope>
    <source>
        <strain evidence="2">ATCC 700264 / AMB-1</strain>
    </source>
</reference>